<evidence type="ECO:0000259" key="2">
    <source>
        <dbReference type="PROSITE" id="PS50234"/>
    </source>
</evidence>
<dbReference type="InterPro" id="IPR037197">
    <property type="entry name" value="WWE_dom_sf"/>
</dbReference>
<evidence type="ECO:0000259" key="4">
    <source>
        <dbReference type="PROSITE" id="PS51416"/>
    </source>
</evidence>
<feature type="region of interest" description="Disordered" evidence="1">
    <location>
        <begin position="241"/>
        <end position="348"/>
    </location>
</feature>
<evidence type="ECO:0000313" key="6">
    <source>
        <dbReference type="Proteomes" id="UP000242188"/>
    </source>
</evidence>
<dbReference type="Pfam" id="PF13519">
    <property type="entry name" value="VWA_2"/>
    <property type="match status" value="1"/>
</dbReference>
<protein>
    <submittedName>
        <fullName evidence="5">HERC2-like protein 3</fullName>
    </submittedName>
</protein>
<dbReference type="Pfam" id="PF06701">
    <property type="entry name" value="MIB_HERC2"/>
    <property type="match status" value="2"/>
</dbReference>
<feature type="domain" description="VWFA" evidence="2">
    <location>
        <begin position="413"/>
        <end position="612"/>
    </location>
</feature>
<dbReference type="GO" id="GO:0004842">
    <property type="term" value="F:ubiquitin-protein transferase activity"/>
    <property type="evidence" value="ECO:0007669"/>
    <property type="project" value="InterPro"/>
</dbReference>
<feature type="domain" description="WWE" evidence="3">
    <location>
        <begin position="825"/>
        <end position="902"/>
    </location>
</feature>
<dbReference type="OrthoDB" id="438049at2759"/>
<dbReference type="EMBL" id="NEDP02004063">
    <property type="protein sequence ID" value="OWF46887.1"/>
    <property type="molecule type" value="Genomic_DNA"/>
</dbReference>
<feature type="compositionally biased region" description="Polar residues" evidence="1">
    <location>
        <begin position="818"/>
        <end position="835"/>
    </location>
</feature>
<feature type="compositionally biased region" description="Polar residues" evidence="1">
    <location>
        <begin position="202"/>
        <end position="224"/>
    </location>
</feature>
<feature type="domain" description="MIB/HERC2" evidence="4">
    <location>
        <begin position="739"/>
        <end position="813"/>
    </location>
</feature>
<dbReference type="Pfam" id="PF02825">
    <property type="entry name" value="WWE"/>
    <property type="match status" value="1"/>
</dbReference>
<feature type="region of interest" description="Disordered" evidence="1">
    <location>
        <begin position="1"/>
        <end position="33"/>
    </location>
</feature>
<proteinExistence type="predicted"/>
<organism evidence="5 6">
    <name type="scientific">Mizuhopecten yessoensis</name>
    <name type="common">Japanese scallop</name>
    <name type="synonym">Patinopecten yessoensis</name>
    <dbReference type="NCBI Taxonomy" id="6573"/>
    <lineage>
        <taxon>Eukaryota</taxon>
        <taxon>Metazoa</taxon>
        <taxon>Spiralia</taxon>
        <taxon>Lophotrochozoa</taxon>
        <taxon>Mollusca</taxon>
        <taxon>Bivalvia</taxon>
        <taxon>Autobranchia</taxon>
        <taxon>Pteriomorphia</taxon>
        <taxon>Pectinida</taxon>
        <taxon>Pectinoidea</taxon>
        <taxon>Pectinidae</taxon>
        <taxon>Mizuhopecten</taxon>
    </lineage>
</organism>
<evidence type="ECO:0000259" key="3">
    <source>
        <dbReference type="PROSITE" id="PS50918"/>
    </source>
</evidence>
<comment type="caution">
    <text evidence="5">The sequence shown here is derived from an EMBL/GenBank/DDBJ whole genome shotgun (WGS) entry which is preliminary data.</text>
</comment>
<dbReference type="SUPFAM" id="SSF53300">
    <property type="entry name" value="vWA-like"/>
    <property type="match status" value="1"/>
</dbReference>
<feature type="region of interest" description="Disordered" evidence="1">
    <location>
        <begin position="111"/>
        <end position="224"/>
    </location>
</feature>
<dbReference type="PANTHER" id="PTHR24202">
    <property type="entry name" value="E3 UBIQUITIN-PROTEIN LIGASE MIB2"/>
    <property type="match status" value="1"/>
</dbReference>
<dbReference type="InterPro" id="IPR036465">
    <property type="entry name" value="vWFA_dom_sf"/>
</dbReference>
<dbReference type="InterPro" id="IPR037252">
    <property type="entry name" value="Mib_Herc2_sf"/>
</dbReference>
<gene>
    <name evidence="5" type="ORF">KP79_PYT14973</name>
</gene>
<dbReference type="Gene3D" id="3.30.720.50">
    <property type="match status" value="1"/>
</dbReference>
<dbReference type="Gene3D" id="3.40.50.410">
    <property type="entry name" value="von Willebrand factor, type A domain"/>
    <property type="match status" value="1"/>
</dbReference>
<keyword evidence="6" id="KW-1185">Reference proteome</keyword>
<dbReference type="AlphaFoldDB" id="A0A210QDP7"/>
<dbReference type="GO" id="GO:0005737">
    <property type="term" value="C:cytoplasm"/>
    <property type="evidence" value="ECO:0007669"/>
    <property type="project" value="TreeGrafter"/>
</dbReference>
<feature type="compositionally biased region" description="Polar residues" evidence="1">
    <location>
        <begin position="23"/>
        <end position="33"/>
    </location>
</feature>
<dbReference type="InterPro" id="IPR004170">
    <property type="entry name" value="WWE_dom"/>
</dbReference>
<evidence type="ECO:0000256" key="1">
    <source>
        <dbReference type="SAM" id="MobiDB-lite"/>
    </source>
</evidence>
<dbReference type="SMART" id="SM00327">
    <property type="entry name" value="VWA"/>
    <property type="match status" value="1"/>
</dbReference>
<dbReference type="Proteomes" id="UP000242188">
    <property type="component" value="Unassembled WGS sequence"/>
</dbReference>
<dbReference type="PROSITE" id="PS50918">
    <property type="entry name" value="WWE"/>
    <property type="match status" value="1"/>
</dbReference>
<evidence type="ECO:0000313" key="5">
    <source>
        <dbReference type="EMBL" id="OWF46887.1"/>
    </source>
</evidence>
<dbReference type="Gene3D" id="2.30.30.40">
    <property type="entry name" value="SH3 Domains"/>
    <property type="match status" value="2"/>
</dbReference>
<reference evidence="5 6" key="1">
    <citation type="journal article" date="2017" name="Nat. Ecol. Evol.">
        <title>Scallop genome provides insights into evolution of bilaterian karyotype and development.</title>
        <authorList>
            <person name="Wang S."/>
            <person name="Zhang J."/>
            <person name="Jiao W."/>
            <person name="Li J."/>
            <person name="Xun X."/>
            <person name="Sun Y."/>
            <person name="Guo X."/>
            <person name="Huan P."/>
            <person name="Dong B."/>
            <person name="Zhang L."/>
            <person name="Hu X."/>
            <person name="Sun X."/>
            <person name="Wang J."/>
            <person name="Zhao C."/>
            <person name="Wang Y."/>
            <person name="Wang D."/>
            <person name="Huang X."/>
            <person name="Wang R."/>
            <person name="Lv J."/>
            <person name="Li Y."/>
            <person name="Zhang Z."/>
            <person name="Liu B."/>
            <person name="Lu W."/>
            <person name="Hui Y."/>
            <person name="Liang J."/>
            <person name="Zhou Z."/>
            <person name="Hou R."/>
            <person name="Li X."/>
            <person name="Liu Y."/>
            <person name="Li H."/>
            <person name="Ning X."/>
            <person name="Lin Y."/>
            <person name="Zhao L."/>
            <person name="Xing Q."/>
            <person name="Dou J."/>
            <person name="Li Y."/>
            <person name="Mao J."/>
            <person name="Guo H."/>
            <person name="Dou H."/>
            <person name="Li T."/>
            <person name="Mu C."/>
            <person name="Jiang W."/>
            <person name="Fu Q."/>
            <person name="Fu X."/>
            <person name="Miao Y."/>
            <person name="Liu J."/>
            <person name="Yu Q."/>
            <person name="Li R."/>
            <person name="Liao H."/>
            <person name="Li X."/>
            <person name="Kong Y."/>
            <person name="Jiang Z."/>
            <person name="Chourrout D."/>
            <person name="Li R."/>
            <person name="Bao Z."/>
        </authorList>
    </citation>
    <scope>NUCLEOTIDE SEQUENCE [LARGE SCALE GENOMIC DNA]</scope>
    <source>
        <strain evidence="5 6">PY_sf001</strain>
    </source>
</reference>
<feature type="compositionally biased region" description="Basic and acidic residues" evidence="1">
    <location>
        <begin position="338"/>
        <end position="348"/>
    </location>
</feature>
<dbReference type="InterPro" id="IPR010606">
    <property type="entry name" value="Mib_Herc2"/>
</dbReference>
<name>A0A210QDP7_MIZYE</name>
<dbReference type="PROSITE" id="PS50234">
    <property type="entry name" value="VWFA"/>
    <property type="match status" value="1"/>
</dbReference>
<dbReference type="SUPFAM" id="SSF117839">
    <property type="entry name" value="WWE domain"/>
    <property type="match status" value="1"/>
</dbReference>
<dbReference type="PROSITE" id="PS51416">
    <property type="entry name" value="MIB_HERC2"/>
    <property type="match status" value="2"/>
</dbReference>
<feature type="region of interest" description="Disordered" evidence="1">
    <location>
        <begin position="813"/>
        <end position="835"/>
    </location>
</feature>
<dbReference type="SUPFAM" id="SSF159034">
    <property type="entry name" value="Mib/herc2 domain-like"/>
    <property type="match status" value="2"/>
</dbReference>
<dbReference type="CDD" id="cd00198">
    <property type="entry name" value="vWFA"/>
    <property type="match status" value="1"/>
</dbReference>
<accession>A0A210QDP7</accession>
<dbReference type="GO" id="GO:0046872">
    <property type="term" value="F:metal ion binding"/>
    <property type="evidence" value="ECO:0007669"/>
    <property type="project" value="InterPro"/>
</dbReference>
<feature type="compositionally biased region" description="Polar residues" evidence="1">
    <location>
        <begin position="305"/>
        <end position="331"/>
    </location>
</feature>
<dbReference type="PANTHER" id="PTHR24202:SF4">
    <property type="entry name" value="E3 UBIQUITIN-PROTEIN LIGASE MIB2-RELATED"/>
    <property type="match status" value="1"/>
</dbReference>
<feature type="compositionally biased region" description="Polar residues" evidence="1">
    <location>
        <begin position="156"/>
        <end position="171"/>
    </location>
</feature>
<dbReference type="STRING" id="6573.A0A210QDP7"/>
<feature type="compositionally biased region" description="Basic and acidic residues" evidence="1">
    <location>
        <begin position="134"/>
        <end position="152"/>
    </location>
</feature>
<feature type="domain" description="MIB/HERC2" evidence="4">
    <location>
        <begin position="670"/>
        <end position="740"/>
    </location>
</feature>
<feature type="compositionally biased region" description="Polar residues" evidence="1">
    <location>
        <begin position="111"/>
        <end position="126"/>
    </location>
</feature>
<sequence length="908" mass="101342">MKDHRKIGQPQPERVAMDHSHTIHSSPSGGDTHTMMTTILKEVRDIKQSLLKIDHLQTTILSVQQSLGGLNERVEQVSTTLLQSHEQVNHHRQGRQTEEVVDNTVRNQVNETLPSSVQASRSNSKVDGSFSGAEEIKDEHKPERNRDNRDTHPVVTETSFIRRQSSTQDTRPSADRSTPVLPSGDSMQMNSPATRGLPVERSLSSTSQQETQFNGNTSVEPQPNINFDAFKIKITPRKKDNRFKYHKMSPSDLERTPSPVTPVRTEEPPVTPERTEEPQSMDDLDPVTSLQSQEEEEVVQESDQPRSMTDTVQPIQGTESEQAETESPSQEMESELGNGERDDTETPVKVTEEIATATVKPIIAAISETVEEGAENEASDGPLPKERQFLESLTLKEAQRAAECRDPKSDGADTIICIDTSESMRGAPIQQAKYFVNSFLEGVEECAVDHALEENIAIVTFGKVTAVAQHLTNDYSKIRDILEELEIEGASPIMTGLVLCMSAIYIRGGVVSFRNRKIMPRIILVSDGHVTDSRIMDGPDVAHPNGMSESEAKQQLIEFSDRLKNEHRKVTCIPVGDADMNVLENLANTTGGEIAKVEEARQLSKQFLLDTIVARVMTDEALSKPDFGRQVMETIVRDSTTGKDLTGEEIDVVFKKVMAELKENPGSRDGSGMEDGPIPVGTRVRRGRDWVWDDQDDNMAGTVIGHKQRGLVAVEWDSGRKGKYRMGSEDSFDLRSVDEPRFLPEGTLGAVGVCCRRGPDWEWENQDGGEDQIGVVFKIEDNGVIHVRWQNGKRGNYRYGIHGKFDIEMCPGRRPVQSGASSETQNSPPVKTTRTRVQWQWEVEQGSWMDHSTQASNKIEDLHVKRGRGTTLVDIDGQSYRVVIQNKKQRNTVSGVENTIRRQEIEET</sequence>
<dbReference type="GO" id="GO:0016567">
    <property type="term" value="P:protein ubiquitination"/>
    <property type="evidence" value="ECO:0007669"/>
    <property type="project" value="InterPro"/>
</dbReference>
<dbReference type="InterPro" id="IPR002035">
    <property type="entry name" value="VWF_A"/>
</dbReference>